<evidence type="ECO:0000313" key="5">
    <source>
        <dbReference type="Proteomes" id="UP000279799"/>
    </source>
</evidence>
<name>A0A448TUL6_9PAST</name>
<evidence type="ECO:0000259" key="3">
    <source>
        <dbReference type="Pfam" id="PF08338"/>
    </source>
</evidence>
<feature type="domain" description="NAD-dependent epimerase/dehydratase" evidence="2">
    <location>
        <begin position="3"/>
        <end position="212"/>
    </location>
</feature>
<dbReference type="PANTHER" id="PTHR11092:SF0">
    <property type="entry name" value="EPIMERASE FAMILY PROTEIN SDR39U1"/>
    <property type="match status" value="1"/>
</dbReference>
<evidence type="ECO:0000313" key="4">
    <source>
        <dbReference type="EMBL" id="VEJ09692.1"/>
    </source>
</evidence>
<dbReference type="Pfam" id="PF01370">
    <property type="entry name" value="Epimerase"/>
    <property type="match status" value="1"/>
</dbReference>
<dbReference type="InterPro" id="IPR001509">
    <property type="entry name" value="Epimerase_deHydtase"/>
</dbReference>
<dbReference type="InterPro" id="IPR010099">
    <property type="entry name" value="SDR39U1"/>
</dbReference>
<proteinExistence type="inferred from homology"/>
<dbReference type="AlphaFoldDB" id="A0A448TUL6"/>
<feature type="domain" description="DUF1731" evidence="3">
    <location>
        <begin position="246"/>
        <end position="291"/>
    </location>
</feature>
<dbReference type="NCBIfam" id="TIGR01777">
    <property type="entry name" value="yfcH"/>
    <property type="match status" value="1"/>
</dbReference>
<dbReference type="RefSeq" id="WP_126599844.1">
    <property type="nucleotide sequence ID" value="NZ_LR134510.1"/>
</dbReference>
<dbReference type="Proteomes" id="UP000279799">
    <property type="component" value="Chromosome"/>
</dbReference>
<comment type="similarity">
    <text evidence="1">Belongs to the NAD(P)-dependent epimerase/dehydratase family. SDR39U1 subfamily.</text>
</comment>
<sequence length="295" mass="32760">MKIFVTGATGFVGTALTKALLADGHQIVALTRNAQKAQGRLPEIEWVEQLGIFSNFDHFDAVINLAGEPIFDKAWNDAQKDKLTQSRVGITQQLSSLINASQTPPKVFISGSAMGFYGDSGEMLLTEKSSSGKNFTAELCRKWEAAALQANTRVCLVRTGIVFALHGGAFPRIYRLFKWGLGGKLGAGTQYWSWISLTDMVRGIMFLLTHPNCDGPFNFVTPELMTNETFTRQLSHYLHRPAFFAAPTFILRYVLGERADLLLDSQKGRPEKLLKAGFVFQNKDFADFLQSLPLK</sequence>
<dbReference type="Gene3D" id="3.40.50.720">
    <property type="entry name" value="NAD(P)-binding Rossmann-like Domain"/>
    <property type="match status" value="1"/>
</dbReference>
<dbReference type="OrthoDB" id="9801773at2"/>
<dbReference type="InterPro" id="IPR036291">
    <property type="entry name" value="NAD(P)-bd_dom_sf"/>
</dbReference>
<gene>
    <name evidence="4" type="ORF">NCTC12871_01175</name>
</gene>
<dbReference type="PANTHER" id="PTHR11092">
    <property type="entry name" value="SUGAR NUCLEOTIDE EPIMERASE RELATED"/>
    <property type="match status" value="1"/>
</dbReference>
<keyword evidence="5" id="KW-1185">Reference proteome</keyword>
<reference evidence="4 5" key="1">
    <citation type="submission" date="2018-12" db="EMBL/GenBank/DDBJ databases">
        <authorList>
            <consortium name="Pathogen Informatics"/>
        </authorList>
    </citation>
    <scope>NUCLEOTIDE SEQUENCE [LARGE SCALE GENOMIC DNA]</scope>
    <source>
        <strain evidence="4 5">NCTC12871</strain>
    </source>
</reference>
<protein>
    <submittedName>
        <fullName evidence="4">Epimerase family protein SA0724</fullName>
    </submittedName>
</protein>
<evidence type="ECO:0000256" key="1">
    <source>
        <dbReference type="ARBA" id="ARBA00009353"/>
    </source>
</evidence>
<evidence type="ECO:0000259" key="2">
    <source>
        <dbReference type="Pfam" id="PF01370"/>
    </source>
</evidence>
<accession>A0A448TUL6</accession>
<dbReference type="CDD" id="cd05242">
    <property type="entry name" value="SDR_a8"/>
    <property type="match status" value="1"/>
</dbReference>
<dbReference type="InterPro" id="IPR013549">
    <property type="entry name" value="DUF1731"/>
</dbReference>
<dbReference type="EMBL" id="LR134510">
    <property type="protein sequence ID" value="VEJ09692.1"/>
    <property type="molecule type" value="Genomic_DNA"/>
</dbReference>
<dbReference type="Pfam" id="PF08338">
    <property type="entry name" value="DUF1731"/>
    <property type="match status" value="1"/>
</dbReference>
<dbReference type="SUPFAM" id="SSF51735">
    <property type="entry name" value="NAD(P)-binding Rossmann-fold domains"/>
    <property type="match status" value="1"/>
</dbReference>
<dbReference type="KEGG" id="adp:NCTC12871_01175"/>
<organism evidence="4 5">
    <name type="scientific">Actinobacillus delphinicola</name>
    <dbReference type="NCBI Taxonomy" id="51161"/>
    <lineage>
        <taxon>Bacteria</taxon>
        <taxon>Pseudomonadati</taxon>
        <taxon>Pseudomonadota</taxon>
        <taxon>Gammaproteobacteria</taxon>
        <taxon>Pasteurellales</taxon>
        <taxon>Pasteurellaceae</taxon>
        <taxon>Actinobacillus</taxon>
    </lineage>
</organism>